<dbReference type="OrthoDB" id="176168at2"/>
<evidence type="ECO:0000313" key="2">
    <source>
        <dbReference type="EMBL" id="AEP36885.1"/>
    </source>
</evidence>
<dbReference type="KEGG" id="tas:TASI_1131"/>
<dbReference type="HOGENOM" id="CLU_2332658_0_0_4"/>
<evidence type="ECO:0000256" key="1">
    <source>
        <dbReference type="SAM" id="SignalP"/>
    </source>
</evidence>
<keyword evidence="1" id="KW-0732">Signal</keyword>
<dbReference type="PROSITE" id="PS51257">
    <property type="entry name" value="PROKAR_LIPOPROTEIN"/>
    <property type="match status" value="1"/>
</dbReference>
<gene>
    <name evidence="2" type="ordered locus">TASI_1131</name>
</gene>
<protein>
    <recommendedName>
        <fullName evidence="4">Lipoprotein</fullName>
    </recommendedName>
</protein>
<organism evidence="2 3">
    <name type="scientific">Taylorella asinigenitalis (strain MCE3)</name>
    <dbReference type="NCBI Taxonomy" id="1008459"/>
    <lineage>
        <taxon>Bacteria</taxon>
        <taxon>Pseudomonadati</taxon>
        <taxon>Pseudomonadota</taxon>
        <taxon>Betaproteobacteria</taxon>
        <taxon>Burkholderiales</taxon>
        <taxon>Alcaligenaceae</taxon>
        <taxon>Taylorella</taxon>
    </lineage>
</organism>
<name>G4Q9W6_TAYAM</name>
<sequence>MRNLHFLILSFAIIGLSACSGAIYEETDVHFTYNCTSGDGCPKKIEEFKNICSKKYSGTVIDTGRRGKYVHLRCRPSEAKKPKFKIFNPKKPFVEPKA</sequence>
<feature type="signal peptide" evidence="1">
    <location>
        <begin position="1"/>
        <end position="22"/>
    </location>
</feature>
<feature type="chain" id="PRO_5003467083" description="Lipoprotein" evidence="1">
    <location>
        <begin position="23"/>
        <end position="98"/>
    </location>
</feature>
<reference key="1">
    <citation type="submission" date="2011-09" db="EMBL/GenBank/DDBJ databases">
        <title>Genomic characterization of the Taylorella genus.</title>
        <authorList>
            <person name="Hebert L."/>
            <person name="Moumen B."/>
            <person name="Pons N."/>
            <person name="Duquesne F."/>
            <person name="Breuil M.-F."/>
            <person name="Goux D."/>
            <person name="Batto J.-M."/>
            <person name="Renault P."/>
            <person name="Laugier C."/>
            <person name="Petry S."/>
        </authorList>
    </citation>
    <scope>NUCLEOTIDE SEQUENCE</scope>
    <source>
        <strain>MCE3</strain>
    </source>
</reference>
<evidence type="ECO:0008006" key="4">
    <source>
        <dbReference type="Google" id="ProtNLM"/>
    </source>
</evidence>
<evidence type="ECO:0000313" key="3">
    <source>
        <dbReference type="Proteomes" id="UP000009284"/>
    </source>
</evidence>
<dbReference type="STRING" id="1008459.TASI_1131"/>
<dbReference type="AlphaFoldDB" id="G4Q9W6"/>
<reference evidence="2 3" key="2">
    <citation type="journal article" date="2012" name="PLoS ONE">
        <title>Genomic characterization of the taylorella genus.</title>
        <authorList>
            <person name="Hebert L."/>
            <person name="Moumen B."/>
            <person name="Pons N."/>
            <person name="Duquesne F."/>
            <person name="Breuil M.F."/>
            <person name="Goux D."/>
            <person name="Batto J.M."/>
            <person name="Laugier C."/>
            <person name="Renault P."/>
            <person name="Petry S."/>
        </authorList>
    </citation>
    <scope>NUCLEOTIDE SEQUENCE [LARGE SCALE GENOMIC DNA]</scope>
    <source>
        <strain evidence="2 3">MCE3</strain>
    </source>
</reference>
<keyword evidence="3" id="KW-1185">Reference proteome</keyword>
<dbReference type="Proteomes" id="UP000009284">
    <property type="component" value="Chromosome"/>
</dbReference>
<dbReference type="RefSeq" id="WP_014111779.1">
    <property type="nucleotide sequence ID" value="NC_016043.1"/>
</dbReference>
<dbReference type="EMBL" id="CP003059">
    <property type="protein sequence ID" value="AEP36885.1"/>
    <property type="molecule type" value="Genomic_DNA"/>
</dbReference>
<proteinExistence type="predicted"/>
<accession>G4Q9W6</accession>